<gene>
    <name evidence="2" type="ORF">NQ314_003511</name>
</gene>
<protein>
    <submittedName>
        <fullName evidence="2">Uncharacterized protein</fullName>
    </submittedName>
</protein>
<reference evidence="2" key="1">
    <citation type="journal article" date="2023" name="Insect Mol. Biol.">
        <title>Genome sequencing provides insights into the evolution of gene families encoding plant cell wall-degrading enzymes in longhorned beetles.</title>
        <authorList>
            <person name="Shin N.R."/>
            <person name="Okamura Y."/>
            <person name="Kirsch R."/>
            <person name="Pauchet Y."/>
        </authorList>
    </citation>
    <scope>NUCLEOTIDE SEQUENCE</scope>
    <source>
        <strain evidence="2">RBIC_L_NR</strain>
    </source>
</reference>
<accession>A0AAV8ZLX6</accession>
<feature type="compositionally biased region" description="Low complexity" evidence="1">
    <location>
        <begin position="76"/>
        <end position="86"/>
    </location>
</feature>
<name>A0AAV8ZLX6_9CUCU</name>
<proteinExistence type="predicted"/>
<evidence type="ECO:0000313" key="3">
    <source>
        <dbReference type="Proteomes" id="UP001162156"/>
    </source>
</evidence>
<dbReference type="Proteomes" id="UP001162156">
    <property type="component" value="Unassembled WGS sequence"/>
</dbReference>
<feature type="compositionally biased region" description="Pro residues" evidence="1">
    <location>
        <begin position="87"/>
        <end position="109"/>
    </location>
</feature>
<sequence length="128" mass="14151">MLAAEQEIAALSHMAEQLKHNRSEPITESVDLDNLFAFLSDVQPQSRNQIIDEIGEKMDELVEDLDVELETVIQQELEGLAQEQQQPTPPKMGLPSLPEPTGPPPPPPAGFQTSPETPVLPPEKKRLI</sequence>
<organism evidence="2 3">
    <name type="scientific">Rhamnusium bicolor</name>
    <dbReference type="NCBI Taxonomy" id="1586634"/>
    <lineage>
        <taxon>Eukaryota</taxon>
        <taxon>Metazoa</taxon>
        <taxon>Ecdysozoa</taxon>
        <taxon>Arthropoda</taxon>
        <taxon>Hexapoda</taxon>
        <taxon>Insecta</taxon>
        <taxon>Pterygota</taxon>
        <taxon>Neoptera</taxon>
        <taxon>Endopterygota</taxon>
        <taxon>Coleoptera</taxon>
        <taxon>Polyphaga</taxon>
        <taxon>Cucujiformia</taxon>
        <taxon>Chrysomeloidea</taxon>
        <taxon>Cerambycidae</taxon>
        <taxon>Lepturinae</taxon>
        <taxon>Rhagiini</taxon>
        <taxon>Rhamnusium</taxon>
    </lineage>
</organism>
<evidence type="ECO:0000313" key="2">
    <source>
        <dbReference type="EMBL" id="KAJ8966477.1"/>
    </source>
</evidence>
<keyword evidence="3" id="KW-1185">Reference proteome</keyword>
<comment type="caution">
    <text evidence="2">The sequence shown here is derived from an EMBL/GenBank/DDBJ whole genome shotgun (WGS) entry which is preliminary data.</text>
</comment>
<dbReference type="EMBL" id="JANEYF010000999">
    <property type="protein sequence ID" value="KAJ8966477.1"/>
    <property type="molecule type" value="Genomic_DNA"/>
</dbReference>
<evidence type="ECO:0000256" key="1">
    <source>
        <dbReference type="SAM" id="MobiDB-lite"/>
    </source>
</evidence>
<dbReference type="AlphaFoldDB" id="A0AAV8ZLX6"/>
<feature type="region of interest" description="Disordered" evidence="1">
    <location>
        <begin position="76"/>
        <end position="128"/>
    </location>
</feature>